<evidence type="ECO:0000256" key="10">
    <source>
        <dbReference type="SAM" id="MobiDB-lite"/>
    </source>
</evidence>
<dbReference type="Gene3D" id="1.20.120.140">
    <property type="entry name" value="Signal recognition particle SRP54, nucleotide-binding domain"/>
    <property type="match status" value="1"/>
</dbReference>
<feature type="compositionally biased region" description="Low complexity" evidence="10">
    <location>
        <begin position="129"/>
        <end position="143"/>
    </location>
</feature>
<dbReference type="InterPro" id="IPR004390">
    <property type="entry name" value="SR_rcpt_FtsY"/>
</dbReference>
<keyword evidence="1 9" id="KW-1003">Cell membrane</keyword>
<comment type="subunit">
    <text evidence="9">Part of the signal recognition particle protein translocation system, which is composed of SRP and FtsY.</text>
</comment>
<feature type="region of interest" description="Disordered" evidence="10">
    <location>
        <begin position="41"/>
        <end position="378"/>
    </location>
</feature>
<evidence type="ECO:0000256" key="9">
    <source>
        <dbReference type="HAMAP-Rule" id="MF_00920"/>
    </source>
</evidence>
<dbReference type="GO" id="GO:0005525">
    <property type="term" value="F:GTP binding"/>
    <property type="evidence" value="ECO:0007669"/>
    <property type="project" value="UniProtKB-UniRule"/>
</dbReference>
<dbReference type="SUPFAM" id="SSF47364">
    <property type="entry name" value="Domain of the SRP/SRP receptor G-proteins"/>
    <property type="match status" value="1"/>
</dbReference>
<feature type="compositionally biased region" description="Basic and acidic residues" evidence="10">
    <location>
        <begin position="329"/>
        <end position="348"/>
    </location>
</feature>
<protein>
    <recommendedName>
        <fullName evidence="9">Signal recognition particle receptor FtsY</fullName>
        <shortName evidence="9">SRP receptor</shortName>
        <ecNumber evidence="9">3.6.5.4</ecNumber>
    </recommendedName>
</protein>
<keyword evidence="3 9" id="KW-0547">Nucleotide-binding</keyword>
<comment type="catalytic activity">
    <reaction evidence="8 9">
        <text>GTP + H2O = GDP + phosphate + H(+)</text>
        <dbReference type="Rhea" id="RHEA:19669"/>
        <dbReference type="ChEBI" id="CHEBI:15377"/>
        <dbReference type="ChEBI" id="CHEBI:15378"/>
        <dbReference type="ChEBI" id="CHEBI:37565"/>
        <dbReference type="ChEBI" id="CHEBI:43474"/>
        <dbReference type="ChEBI" id="CHEBI:58189"/>
        <dbReference type="EC" id="3.6.5.4"/>
    </reaction>
</comment>
<accession>E0DFU4</accession>
<evidence type="ECO:0000256" key="7">
    <source>
        <dbReference type="ARBA" id="ARBA00023170"/>
    </source>
</evidence>
<keyword evidence="2 9" id="KW-0963">Cytoplasm</keyword>
<feature type="transmembrane region" description="Helical" evidence="11">
    <location>
        <begin position="12"/>
        <end position="34"/>
    </location>
</feature>
<keyword evidence="11" id="KW-0812">Transmembrane</keyword>
<feature type="compositionally biased region" description="Basic and acidic residues" evidence="10">
    <location>
        <begin position="434"/>
        <end position="447"/>
    </location>
</feature>
<feature type="binding site" evidence="9">
    <location>
        <begin position="645"/>
        <end position="649"/>
    </location>
    <ligand>
        <name>GTP</name>
        <dbReference type="ChEBI" id="CHEBI:37565"/>
    </ligand>
</feature>
<evidence type="ECO:0000313" key="14">
    <source>
        <dbReference type="Proteomes" id="UP000004218"/>
    </source>
</evidence>
<keyword evidence="6 9" id="KW-0472">Membrane</keyword>
<dbReference type="Pfam" id="PF00448">
    <property type="entry name" value="SRP54"/>
    <property type="match status" value="1"/>
</dbReference>
<name>E0DFU4_9CORY</name>
<feature type="compositionally biased region" description="Polar residues" evidence="10">
    <location>
        <begin position="55"/>
        <end position="69"/>
    </location>
</feature>
<dbReference type="GO" id="GO:0005047">
    <property type="term" value="F:signal recognition particle binding"/>
    <property type="evidence" value="ECO:0007669"/>
    <property type="project" value="TreeGrafter"/>
</dbReference>
<feature type="compositionally biased region" description="Basic and acidic residues" evidence="10">
    <location>
        <begin position="181"/>
        <end position="198"/>
    </location>
</feature>
<comment type="subcellular location">
    <subcellularLocation>
        <location evidence="9">Cell membrane</location>
        <topology evidence="9">Peripheral membrane protein</topology>
        <orientation evidence="9">Cytoplasmic side</orientation>
    </subcellularLocation>
    <subcellularLocation>
        <location evidence="9">Cytoplasm</location>
    </subcellularLocation>
</comment>
<dbReference type="AlphaFoldDB" id="E0DFU4"/>
<dbReference type="GO" id="GO:0006614">
    <property type="term" value="P:SRP-dependent cotranslational protein targeting to membrane"/>
    <property type="evidence" value="ECO:0007669"/>
    <property type="project" value="InterPro"/>
</dbReference>
<keyword evidence="5 9" id="KW-0342">GTP-binding</keyword>
<feature type="domain" description="SRP54-type proteins GTP-binding" evidence="12">
    <location>
        <begin position="728"/>
        <end position="741"/>
    </location>
</feature>
<dbReference type="Gene3D" id="3.40.50.300">
    <property type="entry name" value="P-loop containing nucleotide triphosphate hydrolases"/>
    <property type="match status" value="1"/>
</dbReference>
<dbReference type="SMART" id="SM00963">
    <property type="entry name" value="SRP54_N"/>
    <property type="match status" value="1"/>
</dbReference>
<dbReference type="InterPro" id="IPR027417">
    <property type="entry name" value="P-loop_NTPase"/>
</dbReference>
<reference evidence="13" key="1">
    <citation type="submission" date="2010-08" db="EMBL/GenBank/DDBJ databases">
        <authorList>
            <person name="Harkins D.M."/>
            <person name="Madupu R."/>
            <person name="Durkin A.S."/>
            <person name="Torralba M."/>
            <person name="Methe B."/>
            <person name="Sutton G.G."/>
            <person name="Nelson K.E."/>
        </authorList>
    </citation>
    <scope>NUCLEOTIDE SEQUENCE [LARGE SCALE GENOMIC DNA]</scope>
    <source>
        <strain evidence="13">ATCC 14266</strain>
    </source>
</reference>
<comment type="function">
    <text evidence="9">Involved in targeting and insertion of nascent membrane proteins into the cytoplasmic membrane. Acts as a receptor for the complex formed by the signal recognition particle (SRP) and the ribosome-nascent chain (RNC).</text>
</comment>
<organism evidence="13 14">
    <name type="scientific">Corynebacterium matruchotii ATCC 14266</name>
    <dbReference type="NCBI Taxonomy" id="553207"/>
    <lineage>
        <taxon>Bacteria</taxon>
        <taxon>Bacillati</taxon>
        <taxon>Actinomycetota</taxon>
        <taxon>Actinomycetes</taxon>
        <taxon>Mycobacteriales</taxon>
        <taxon>Corynebacteriaceae</taxon>
        <taxon>Corynebacterium</taxon>
    </lineage>
</organism>
<dbReference type="FunFam" id="3.40.50.300:FF:000053">
    <property type="entry name" value="Signal recognition particle receptor FtsY"/>
    <property type="match status" value="1"/>
</dbReference>
<dbReference type="InterPro" id="IPR036225">
    <property type="entry name" value="SRP/SRP_N"/>
</dbReference>
<feature type="compositionally biased region" description="Basic and acidic residues" evidence="10">
    <location>
        <begin position="355"/>
        <end position="365"/>
    </location>
</feature>
<feature type="binding site" evidence="9">
    <location>
        <begin position="707"/>
        <end position="710"/>
    </location>
    <ligand>
        <name>GTP</name>
        <dbReference type="ChEBI" id="CHEBI:37565"/>
    </ligand>
</feature>
<dbReference type="OrthoDB" id="9804720at2"/>
<comment type="caution">
    <text evidence="13">The sequence shown here is derived from an EMBL/GenBank/DDBJ whole genome shotgun (WGS) entry which is preliminary data.</text>
</comment>
<evidence type="ECO:0000256" key="11">
    <source>
        <dbReference type="SAM" id="Phobius"/>
    </source>
</evidence>
<keyword evidence="14" id="KW-1185">Reference proteome</keyword>
<dbReference type="NCBIfam" id="TIGR00064">
    <property type="entry name" value="ftsY"/>
    <property type="match status" value="1"/>
</dbReference>
<dbReference type="GO" id="GO:0005737">
    <property type="term" value="C:cytoplasm"/>
    <property type="evidence" value="ECO:0007669"/>
    <property type="project" value="UniProtKB-SubCell"/>
</dbReference>
<dbReference type="InterPro" id="IPR013822">
    <property type="entry name" value="Signal_recog_particl_SRP54_hlx"/>
</dbReference>
<sequence>MAIFAKIEIMEAAIIVVLVVVFAILVVMMIIALGSRRKDSKTISFESKTTDEPKQLTQQEKSGNYQAQGGFNFAPAKKEEAVLPGQELKTSATAAIPTAAQPASQPTANIDAPSASAASEKPHEDPEPVAEAAVAEPETLTVEAEAKPEDPAVVTKKPERETEKEDEPVAAVTETAEDSEQDTKPEDPETEEPETKPEEPEDEKLETVENEEQPEVEPVDDEPVENQSAVEEPEADAAGMNAETVEDRSAKKPVETDEVQPAKKPAAEDEPEKEEVAKAPQPEEQPEPSKPGRQKRNKPQKRQKQRGKKQQSRAAAQEKPEEAVAADEASEKPQKSDSDTTKDHKEEPAPQNAQSDRDEQTKDVADTELEGSFEKLDEFHELVEELPDSEEIPVVEQAEPEDVDKQDALEAAAAASAVVEAADKARAETPAPTEKPKPADAEPKPQDTIEPAVGRIGKLRGRLSKSQNVFGRSVLGMLSAGDLDDDAWEDIETQLIQADLGVKITTNVVDELREMIAERGVSSEDEARAMLRECLIAACKPELDRSIKAMPYNGKPAVVLIVGVNGTGKTTTTGKLARVLVSMGHKVLLGAADTFRAAAADQLEAWGRRVGATTVRGAEAADPASVAFDAVSKGVETHADVVLIDTAGRLHNSTNLMDQLRKVKRVVEKKAVVDEVLLVLDATTGQNGLVQAKTFGDVVNITGVVLTKLDGTAKGGIVFQVQEDLGVPVKLVGLGEGADDLAPFEVEGFVDALLG</sequence>
<dbReference type="PANTHER" id="PTHR43134:SF1">
    <property type="entry name" value="SIGNAL RECOGNITION PARTICLE RECEPTOR SUBUNIT ALPHA"/>
    <property type="match status" value="1"/>
</dbReference>
<dbReference type="GO" id="GO:0005886">
    <property type="term" value="C:plasma membrane"/>
    <property type="evidence" value="ECO:0007669"/>
    <property type="project" value="UniProtKB-SubCell"/>
</dbReference>
<keyword evidence="4 9" id="KW-0378">Hydrolase</keyword>
<feature type="binding site" evidence="9">
    <location>
        <begin position="563"/>
        <end position="570"/>
    </location>
    <ligand>
        <name>GTP</name>
        <dbReference type="ChEBI" id="CHEBI:37565"/>
    </ligand>
</feature>
<evidence type="ECO:0000259" key="12">
    <source>
        <dbReference type="PROSITE" id="PS00300"/>
    </source>
</evidence>
<feature type="compositionally biased region" description="Acidic residues" evidence="10">
    <location>
        <begin position="199"/>
        <end position="224"/>
    </location>
</feature>
<feature type="compositionally biased region" description="Basic and acidic residues" evidence="10">
    <location>
        <begin position="144"/>
        <end position="163"/>
    </location>
</feature>
<evidence type="ECO:0000256" key="6">
    <source>
        <dbReference type="ARBA" id="ARBA00023136"/>
    </source>
</evidence>
<comment type="similarity">
    <text evidence="9">Belongs to the GTP-binding SRP family. FtsY subfamily.</text>
</comment>
<evidence type="ECO:0000256" key="3">
    <source>
        <dbReference type="ARBA" id="ARBA00022741"/>
    </source>
</evidence>
<dbReference type="SUPFAM" id="SSF52540">
    <property type="entry name" value="P-loop containing nucleoside triphosphate hydrolases"/>
    <property type="match status" value="1"/>
</dbReference>
<evidence type="ECO:0000256" key="1">
    <source>
        <dbReference type="ARBA" id="ARBA00022475"/>
    </source>
</evidence>
<evidence type="ECO:0000256" key="2">
    <source>
        <dbReference type="ARBA" id="ARBA00022490"/>
    </source>
</evidence>
<gene>
    <name evidence="9 13" type="primary">ftsY</name>
    <name evidence="13" type="ORF">HMPREF0299_6738</name>
</gene>
<dbReference type="SMART" id="SM00962">
    <property type="entry name" value="SRP54"/>
    <property type="match status" value="1"/>
</dbReference>
<dbReference type="PROSITE" id="PS00300">
    <property type="entry name" value="SRP54"/>
    <property type="match status" value="1"/>
</dbReference>
<dbReference type="STRING" id="553207.HMPREF0299_6738"/>
<evidence type="ECO:0000256" key="5">
    <source>
        <dbReference type="ARBA" id="ARBA00023134"/>
    </source>
</evidence>
<dbReference type="InterPro" id="IPR042101">
    <property type="entry name" value="SRP54_N_sf"/>
</dbReference>
<dbReference type="EMBL" id="ACSH02000005">
    <property type="protein sequence ID" value="EFM49047.1"/>
    <property type="molecule type" value="Genomic_DNA"/>
</dbReference>
<dbReference type="InterPro" id="IPR003593">
    <property type="entry name" value="AAA+_ATPase"/>
</dbReference>
<feature type="region of interest" description="Disordered" evidence="10">
    <location>
        <begin position="421"/>
        <end position="449"/>
    </location>
</feature>
<keyword evidence="11" id="KW-1133">Transmembrane helix</keyword>
<dbReference type="GO" id="GO:0003924">
    <property type="term" value="F:GTPase activity"/>
    <property type="evidence" value="ECO:0007669"/>
    <property type="project" value="UniProtKB-UniRule"/>
</dbReference>
<dbReference type="SMART" id="SM00382">
    <property type="entry name" value="AAA"/>
    <property type="match status" value="1"/>
</dbReference>
<dbReference type="HAMAP" id="MF_00920">
    <property type="entry name" value="FtsY"/>
    <property type="match status" value="1"/>
</dbReference>
<dbReference type="Pfam" id="PF02881">
    <property type="entry name" value="SRP54_N"/>
    <property type="match status" value="1"/>
</dbReference>
<dbReference type="InterPro" id="IPR000897">
    <property type="entry name" value="SRP54_GTPase_dom"/>
</dbReference>
<keyword evidence="7 9" id="KW-0675">Receptor</keyword>
<evidence type="ECO:0000256" key="8">
    <source>
        <dbReference type="ARBA" id="ARBA00048027"/>
    </source>
</evidence>
<proteinExistence type="inferred from homology"/>
<dbReference type="PANTHER" id="PTHR43134">
    <property type="entry name" value="SIGNAL RECOGNITION PARTICLE RECEPTOR SUBUNIT ALPHA"/>
    <property type="match status" value="1"/>
</dbReference>
<dbReference type="eggNOG" id="COG0552">
    <property type="taxonomic scope" value="Bacteria"/>
</dbReference>
<dbReference type="FunFam" id="1.20.120.140:FF:000002">
    <property type="entry name" value="Signal recognition particle receptor FtsY"/>
    <property type="match status" value="1"/>
</dbReference>
<feature type="compositionally biased region" description="Low complexity" evidence="10">
    <location>
        <begin position="90"/>
        <end position="108"/>
    </location>
</feature>
<evidence type="ECO:0000256" key="4">
    <source>
        <dbReference type="ARBA" id="ARBA00022801"/>
    </source>
</evidence>
<feature type="compositionally biased region" description="Basic and acidic residues" evidence="10">
    <location>
        <begin position="245"/>
        <end position="255"/>
    </location>
</feature>
<dbReference type="EC" id="3.6.5.4" evidence="9"/>
<evidence type="ECO:0000313" key="13">
    <source>
        <dbReference type="EMBL" id="EFM49047.1"/>
    </source>
</evidence>
<feature type="compositionally biased region" description="Basic residues" evidence="10">
    <location>
        <begin position="292"/>
        <end position="311"/>
    </location>
</feature>
<dbReference type="Proteomes" id="UP000004218">
    <property type="component" value="Unassembled WGS sequence"/>
</dbReference>